<organism evidence="1">
    <name type="scientific">Arundo donax</name>
    <name type="common">Giant reed</name>
    <name type="synonym">Donax arundinaceus</name>
    <dbReference type="NCBI Taxonomy" id="35708"/>
    <lineage>
        <taxon>Eukaryota</taxon>
        <taxon>Viridiplantae</taxon>
        <taxon>Streptophyta</taxon>
        <taxon>Embryophyta</taxon>
        <taxon>Tracheophyta</taxon>
        <taxon>Spermatophyta</taxon>
        <taxon>Magnoliopsida</taxon>
        <taxon>Liliopsida</taxon>
        <taxon>Poales</taxon>
        <taxon>Poaceae</taxon>
        <taxon>PACMAD clade</taxon>
        <taxon>Arundinoideae</taxon>
        <taxon>Arundineae</taxon>
        <taxon>Arundo</taxon>
    </lineage>
</organism>
<evidence type="ECO:0000313" key="1">
    <source>
        <dbReference type="EMBL" id="JAD29877.1"/>
    </source>
</evidence>
<dbReference type="AlphaFoldDB" id="A0A0A8Z4V0"/>
<proteinExistence type="predicted"/>
<name>A0A0A8Z4V0_ARUDO</name>
<reference evidence="1" key="2">
    <citation type="journal article" date="2015" name="Data Brief">
        <title>Shoot transcriptome of the giant reed, Arundo donax.</title>
        <authorList>
            <person name="Barrero R.A."/>
            <person name="Guerrero F.D."/>
            <person name="Moolhuijzen P."/>
            <person name="Goolsby J.A."/>
            <person name="Tidwell J."/>
            <person name="Bellgard S.E."/>
            <person name="Bellgard M.I."/>
        </authorList>
    </citation>
    <scope>NUCLEOTIDE SEQUENCE</scope>
    <source>
        <tissue evidence="1">Shoot tissue taken approximately 20 cm above the soil surface</tissue>
    </source>
</reference>
<reference evidence="1" key="1">
    <citation type="submission" date="2014-09" db="EMBL/GenBank/DDBJ databases">
        <authorList>
            <person name="Magalhaes I.L.F."/>
            <person name="Oliveira U."/>
            <person name="Santos F.R."/>
            <person name="Vidigal T.H.D.A."/>
            <person name="Brescovit A.D."/>
            <person name="Santos A.J."/>
        </authorList>
    </citation>
    <scope>NUCLEOTIDE SEQUENCE</scope>
    <source>
        <tissue evidence="1">Shoot tissue taken approximately 20 cm above the soil surface</tissue>
    </source>
</reference>
<protein>
    <submittedName>
        <fullName evidence="1">Uncharacterized protein</fullName>
    </submittedName>
</protein>
<sequence length="19" mass="2355">MNKLTMVVIEQKHRRTTIR</sequence>
<accession>A0A0A8Z4V0</accession>
<dbReference type="EMBL" id="GBRH01268018">
    <property type="protein sequence ID" value="JAD29877.1"/>
    <property type="molecule type" value="Transcribed_RNA"/>
</dbReference>